<protein>
    <submittedName>
        <fullName evidence="1">Uncharacterized protein</fullName>
    </submittedName>
</protein>
<gene>
    <name evidence="1" type="ORF">BJ971_002321</name>
</gene>
<keyword evidence="2" id="KW-1185">Reference proteome</keyword>
<accession>A0A7W7MPQ2</accession>
<proteinExistence type="predicted"/>
<dbReference type="RefSeq" id="WP_184992389.1">
    <property type="nucleotide sequence ID" value="NZ_BOMK01000001.1"/>
</dbReference>
<evidence type="ECO:0000313" key="1">
    <source>
        <dbReference type="EMBL" id="MBB4761765.1"/>
    </source>
</evidence>
<organism evidence="1 2">
    <name type="scientific">Actinoplanes digitatis</name>
    <dbReference type="NCBI Taxonomy" id="1868"/>
    <lineage>
        <taxon>Bacteria</taxon>
        <taxon>Bacillati</taxon>
        <taxon>Actinomycetota</taxon>
        <taxon>Actinomycetes</taxon>
        <taxon>Micromonosporales</taxon>
        <taxon>Micromonosporaceae</taxon>
        <taxon>Actinoplanes</taxon>
    </lineage>
</organism>
<reference evidence="1 2" key="1">
    <citation type="submission" date="2020-08" db="EMBL/GenBank/DDBJ databases">
        <title>Sequencing the genomes of 1000 actinobacteria strains.</title>
        <authorList>
            <person name="Klenk H.-P."/>
        </authorList>
    </citation>
    <scope>NUCLEOTIDE SEQUENCE [LARGE SCALE GENOMIC DNA]</scope>
    <source>
        <strain evidence="1 2">DSM 43149</strain>
    </source>
</reference>
<sequence length="93" mass="10227">MIDDFDASSQTFLGAGVPSEERLSAGVAILKGDSFRAREIFIRAAADSTADIDFLEEVGKLLAKCAELTTPLTEWDFRDMTDIAHDAYWEALP</sequence>
<name>A0A7W7MPQ2_9ACTN</name>
<dbReference type="EMBL" id="JACHNH010000001">
    <property type="protein sequence ID" value="MBB4761765.1"/>
    <property type="molecule type" value="Genomic_DNA"/>
</dbReference>
<comment type="caution">
    <text evidence="1">The sequence shown here is derived from an EMBL/GenBank/DDBJ whole genome shotgun (WGS) entry which is preliminary data.</text>
</comment>
<evidence type="ECO:0000313" key="2">
    <source>
        <dbReference type="Proteomes" id="UP000578112"/>
    </source>
</evidence>
<dbReference type="AlphaFoldDB" id="A0A7W7MPQ2"/>
<dbReference type="Proteomes" id="UP000578112">
    <property type="component" value="Unassembled WGS sequence"/>
</dbReference>